<evidence type="ECO:0000313" key="3">
    <source>
        <dbReference type="Proteomes" id="UP000276133"/>
    </source>
</evidence>
<dbReference type="EMBL" id="REGN01012423">
    <property type="protein sequence ID" value="RMZ95449.1"/>
    <property type="molecule type" value="Genomic_DNA"/>
</dbReference>
<protein>
    <recommendedName>
        <fullName evidence="1">BEN domain-containing protein</fullName>
    </recommendedName>
</protein>
<organism evidence="2 3">
    <name type="scientific">Brachionus plicatilis</name>
    <name type="common">Marine rotifer</name>
    <name type="synonym">Brachionus muelleri</name>
    <dbReference type="NCBI Taxonomy" id="10195"/>
    <lineage>
        <taxon>Eukaryota</taxon>
        <taxon>Metazoa</taxon>
        <taxon>Spiralia</taxon>
        <taxon>Gnathifera</taxon>
        <taxon>Rotifera</taxon>
        <taxon>Eurotatoria</taxon>
        <taxon>Monogononta</taxon>
        <taxon>Pseudotrocha</taxon>
        <taxon>Ploima</taxon>
        <taxon>Brachionidae</taxon>
        <taxon>Brachionus</taxon>
    </lineage>
</organism>
<proteinExistence type="predicted"/>
<name>A0A3M7P8Z2_BRAPC</name>
<reference evidence="2 3" key="1">
    <citation type="journal article" date="2018" name="Sci. Rep.">
        <title>Genomic signatures of local adaptation to the degree of environmental predictability in rotifers.</title>
        <authorList>
            <person name="Franch-Gras L."/>
            <person name="Hahn C."/>
            <person name="Garcia-Roger E.M."/>
            <person name="Carmona M.J."/>
            <person name="Serra M."/>
            <person name="Gomez A."/>
        </authorList>
    </citation>
    <scope>NUCLEOTIDE SEQUENCE [LARGE SCALE GENOMIC DNA]</scope>
    <source>
        <strain evidence="2">HYR1</strain>
    </source>
</reference>
<evidence type="ECO:0000259" key="1">
    <source>
        <dbReference type="Pfam" id="PF10523"/>
    </source>
</evidence>
<feature type="domain" description="BEN" evidence="1">
    <location>
        <begin position="69"/>
        <end position="140"/>
    </location>
</feature>
<dbReference type="Proteomes" id="UP000276133">
    <property type="component" value="Unassembled WGS sequence"/>
</dbReference>
<keyword evidence="3" id="KW-1185">Reference proteome</keyword>
<evidence type="ECO:0000313" key="2">
    <source>
        <dbReference type="EMBL" id="RMZ95449.1"/>
    </source>
</evidence>
<sequence>MFSIDSKVFFTFTNEEGIIPRHALSVKSIELGYLILNVKDQIFQQVILSPLNEYLTDTENQKAGSSGISFAANLLENLFCTDELHGCNVCRKGKKDLAKRPLNVQKVEYIQYLSECIFNHSRKKDFWKNCTNHMNKRIHKLLMTEEEDKDITL</sequence>
<gene>
    <name evidence="2" type="ORF">BpHYR1_031879</name>
</gene>
<accession>A0A3M7P8Z2</accession>
<dbReference type="Pfam" id="PF10523">
    <property type="entry name" value="BEN"/>
    <property type="match status" value="1"/>
</dbReference>
<dbReference type="AlphaFoldDB" id="A0A3M7P8Z2"/>
<dbReference type="GO" id="GO:0003677">
    <property type="term" value="F:DNA binding"/>
    <property type="evidence" value="ECO:0007669"/>
    <property type="project" value="InterPro"/>
</dbReference>
<comment type="caution">
    <text evidence="2">The sequence shown here is derived from an EMBL/GenBank/DDBJ whole genome shotgun (WGS) entry which is preliminary data.</text>
</comment>
<dbReference type="InterPro" id="IPR018379">
    <property type="entry name" value="BEN_domain"/>
</dbReference>